<evidence type="ECO:0000256" key="1">
    <source>
        <dbReference type="SAM" id="MobiDB-lite"/>
    </source>
</evidence>
<keyword evidence="3" id="KW-1185">Reference proteome</keyword>
<dbReference type="Proteomes" id="UP000321570">
    <property type="component" value="Unassembled WGS sequence"/>
</dbReference>
<proteinExistence type="predicted"/>
<dbReference type="AlphaFoldDB" id="A0A564Y9K4"/>
<protein>
    <submittedName>
        <fullName evidence="2">Uncharacterized protein</fullName>
    </submittedName>
</protein>
<sequence>FNIILFGENVVKFSSDLQVVTSRSIEALEKWFSRTKFSSLSYALPGLLSAAANDDMCSIYFITDGFSNDNEYQLQCEIKRISACHNFSIFLIADQLPPDEKSFVMFRCLAVNNPEVWGAITLITTKRQAKILKLTKTSLSTTDTNSISEAEGSEKTSEAMQKWLDDQATLVSGSRLKPAYPPLRSTPKFQPRDRNSNSKSSARQKSLSRDKQL</sequence>
<name>A0A564Y9K4_HYMDI</name>
<evidence type="ECO:0000313" key="3">
    <source>
        <dbReference type="Proteomes" id="UP000321570"/>
    </source>
</evidence>
<feature type="non-terminal residue" evidence="2">
    <location>
        <position position="213"/>
    </location>
</feature>
<feature type="non-terminal residue" evidence="2">
    <location>
        <position position="1"/>
    </location>
</feature>
<accession>A0A564Y9K4</accession>
<reference evidence="2 3" key="1">
    <citation type="submission" date="2019-07" db="EMBL/GenBank/DDBJ databases">
        <authorList>
            <person name="Jastrzebski P J."/>
            <person name="Paukszto L."/>
            <person name="Jastrzebski P J."/>
        </authorList>
    </citation>
    <scope>NUCLEOTIDE SEQUENCE [LARGE SCALE GENOMIC DNA]</scope>
    <source>
        <strain evidence="2 3">WMS-il1</strain>
    </source>
</reference>
<dbReference type="EMBL" id="CABIJS010000122">
    <property type="protein sequence ID" value="VUZ43977.1"/>
    <property type="molecule type" value="Genomic_DNA"/>
</dbReference>
<gene>
    <name evidence="2" type="ORF">WMSIL1_LOCUS4201</name>
</gene>
<evidence type="ECO:0000313" key="2">
    <source>
        <dbReference type="EMBL" id="VUZ43977.1"/>
    </source>
</evidence>
<feature type="region of interest" description="Disordered" evidence="1">
    <location>
        <begin position="173"/>
        <end position="213"/>
    </location>
</feature>
<organism evidence="2 3">
    <name type="scientific">Hymenolepis diminuta</name>
    <name type="common">Rat tapeworm</name>
    <dbReference type="NCBI Taxonomy" id="6216"/>
    <lineage>
        <taxon>Eukaryota</taxon>
        <taxon>Metazoa</taxon>
        <taxon>Spiralia</taxon>
        <taxon>Lophotrochozoa</taxon>
        <taxon>Platyhelminthes</taxon>
        <taxon>Cestoda</taxon>
        <taxon>Eucestoda</taxon>
        <taxon>Cyclophyllidea</taxon>
        <taxon>Hymenolepididae</taxon>
        <taxon>Hymenolepis</taxon>
    </lineage>
</organism>